<dbReference type="SUPFAM" id="SSF46689">
    <property type="entry name" value="Homeodomain-like"/>
    <property type="match status" value="1"/>
</dbReference>
<feature type="DNA-binding region" description="H-T-H motif" evidence="4">
    <location>
        <begin position="41"/>
        <end position="60"/>
    </location>
</feature>
<evidence type="ECO:0000313" key="6">
    <source>
        <dbReference type="EMBL" id="MCZ0729953.1"/>
    </source>
</evidence>
<evidence type="ECO:0000256" key="2">
    <source>
        <dbReference type="ARBA" id="ARBA00023125"/>
    </source>
</evidence>
<sequence>MPSLTRKTQATRQERREQIERRLLDATDRLMGDGTSFTELSVDRLATEAGISRASFYIYFEDKGHLLRRLATQVFGDLTGAAQLWWSESARQDPGTVHAAMMAIIAAYRRHQPVLIALNELAAYDSAVGDTYRELLEEVTAGFEAVIAAGQANGAIRPHLPPATTASTLVWMVERTCQQTLPSRPTSFDAELADVLTEITWSALYLQPFKD</sequence>
<dbReference type="RefSeq" id="WP_085176717.1">
    <property type="nucleotide sequence ID" value="NZ_JAPQYE010000007.1"/>
</dbReference>
<organism evidence="7 8">
    <name type="scientific">Mycolicibacterium iranicum</name>
    <name type="common">Mycobacterium iranicum</name>
    <dbReference type="NCBI Taxonomy" id="912594"/>
    <lineage>
        <taxon>Bacteria</taxon>
        <taxon>Bacillati</taxon>
        <taxon>Actinomycetota</taxon>
        <taxon>Actinomycetes</taxon>
        <taxon>Mycobacteriales</taxon>
        <taxon>Mycobacteriaceae</taxon>
        <taxon>Mycolicibacterium</taxon>
    </lineage>
</organism>
<dbReference type="InterPro" id="IPR001647">
    <property type="entry name" value="HTH_TetR"/>
</dbReference>
<dbReference type="EMBL" id="LQPC01000043">
    <property type="protein sequence ID" value="ORV85145.1"/>
    <property type="molecule type" value="Genomic_DNA"/>
</dbReference>
<dbReference type="Pfam" id="PF21313">
    <property type="entry name" value="EthR_C"/>
    <property type="match status" value="1"/>
</dbReference>
<dbReference type="PROSITE" id="PS01081">
    <property type="entry name" value="HTH_TETR_1"/>
    <property type="match status" value="1"/>
</dbReference>
<comment type="caution">
    <text evidence="7">The sequence shown here is derived from an EMBL/GenBank/DDBJ whole genome shotgun (WGS) entry which is preliminary data.</text>
</comment>
<dbReference type="Proteomes" id="UP001084650">
    <property type="component" value="Unassembled WGS sequence"/>
</dbReference>
<keyword evidence="1" id="KW-0805">Transcription regulation</keyword>
<reference evidence="7 8" key="1">
    <citation type="submission" date="2016-01" db="EMBL/GenBank/DDBJ databases">
        <title>The new phylogeny of the genus Mycobacterium.</title>
        <authorList>
            <person name="Tarcisio F."/>
            <person name="Conor M."/>
            <person name="Antonella G."/>
            <person name="Elisabetta G."/>
            <person name="Giulia F.S."/>
            <person name="Sara T."/>
            <person name="Anna F."/>
            <person name="Clotilde B."/>
            <person name="Roberto B."/>
            <person name="Veronica D.S."/>
            <person name="Fabio R."/>
            <person name="Monica P."/>
            <person name="Olivier J."/>
            <person name="Enrico T."/>
            <person name="Nicola S."/>
        </authorList>
    </citation>
    <scope>NUCLEOTIDE SEQUENCE [LARGE SCALE GENOMIC DNA]</scope>
    <source>
        <strain evidence="7 8">DSM 45541</strain>
    </source>
</reference>
<dbReference type="Pfam" id="PF00440">
    <property type="entry name" value="TetR_N"/>
    <property type="match status" value="1"/>
</dbReference>
<keyword evidence="2 4" id="KW-0238">DNA-binding</keyword>
<dbReference type="InterPro" id="IPR036271">
    <property type="entry name" value="Tet_transcr_reg_TetR-rel_C_sf"/>
</dbReference>
<dbReference type="InterPro" id="IPR049397">
    <property type="entry name" value="EthR_C"/>
</dbReference>
<proteinExistence type="predicted"/>
<dbReference type="InterPro" id="IPR023772">
    <property type="entry name" value="DNA-bd_HTH_TetR-type_CS"/>
</dbReference>
<dbReference type="PROSITE" id="PS50977">
    <property type="entry name" value="HTH_TETR_2"/>
    <property type="match status" value="1"/>
</dbReference>
<keyword evidence="3" id="KW-0804">Transcription</keyword>
<dbReference type="Gene3D" id="1.10.10.60">
    <property type="entry name" value="Homeodomain-like"/>
    <property type="match status" value="1"/>
</dbReference>
<evidence type="ECO:0000256" key="3">
    <source>
        <dbReference type="ARBA" id="ARBA00023163"/>
    </source>
</evidence>
<dbReference type="Gene3D" id="1.10.357.10">
    <property type="entry name" value="Tetracycline Repressor, domain 2"/>
    <property type="match status" value="1"/>
</dbReference>
<dbReference type="GO" id="GO:0003700">
    <property type="term" value="F:DNA-binding transcription factor activity"/>
    <property type="evidence" value="ECO:0007669"/>
    <property type="project" value="TreeGrafter"/>
</dbReference>
<evidence type="ECO:0000256" key="1">
    <source>
        <dbReference type="ARBA" id="ARBA00023015"/>
    </source>
</evidence>
<dbReference type="PANTHER" id="PTHR30055:SF238">
    <property type="entry name" value="MYCOFACTOCIN BIOSYNTHESIS TRANSCRIPTIONAL REGULATOR MFTR-RELATED"/>
    <property type="match status" value="1"/>
</dbReference>
<feature type="domain" description="HTH tetR-type" evidence="5">
    <location>
        <begin position="17"/>
        <end position="78"/>
    </location>
</feature>
<reference evidence="6" key="2">
    <citation type="submission" date="2022-12" db="EMBL/GenBank/DDBJ databases">
        <title>Whole genome sequence of Mycolicibacterium iranicum strain SBH312.</title>
        <authorList>
            <person name="Jani J."/>
            <person name="Arifin Mustapha Z."/>
            <person name="Ahmed K."/>
            <person name="Kai Ling C."/>
        </authorList>
    </citation>
    <scope>NUCLEOTIDE SEQUENCE</scope>
    <source>
        <strain evidence="6">SBH312</strain>
    </source>
</reference>
<evidence type="ECO:0000313" key="7">
    <source>
        <dbReference type="EMBL" id="ORV85145.1"/>
    </source>
</evidence>
<evidence type="ECO:0000313" key="8">
    <source>
        <dbReference type="Proteomes" id="UP000193622"/>
    </source>
</evidence>
<accession>A0A1X1WEW5</accession>
<dbReference type="GO" id="GO:0000976">
    <property type="term" value="F:transcription cis-regulatory region binding"/>
    <property type="evidence" value="ECO:0007669"/>
    <property type="project" value="TreeGrafter"/>
</dbReference>
<dbReference type="InterPro" id="IPR050109">
    <property type="entry name" value="HTH-type_TetR-like_transc_reg"/>
</dbReference>
<name>A0A1X1WEW5_MYCIR</name>
<dbReference type="Proteomes" id="UP000193622">
    <property type="component" value="Unassembled WGS sequence"/>
</dbReference>
<evidence type="ECO:0000313" key="9">
    <source>
        <dbReference type="Proteomes" id="UP001084650"/>
    </source>
</evidence>
<evidence type="ECO:0000256" key="4">
    <source>
        <dbReference type="PROSITE-ProRule" id="PRU00335"/>
    </source>
</evidence>
<evidence type="ECO:0000259" key="5">
    <source>
        <dbReference type="PROSITE" id="PS50977"/>
    </source>
</evidence>
<gene>
    <name evidence="7" type="ORF">AWC12_21180</name>
    <name evidence="6" type="ORF">OY187_18040</name>
</gene>
<dbReference type="SUPFAM" id="SSF48498">
    <property type="entry name" value="Tetracyclin repressor-like, C-terminal domain"/>
    <property type="match status" value="1"/>
</dbReference>
<dbReference type="AlphaFoldDB" id="A0A1X1WEW5"/>
<dbReference type="EMBL" id="JAPQYE010000007">
    <property type="protein sequence ID" value="MCZ0729953.1"/>
    <property type="molecule type" value="Genomic_DNA"/>
</dbReference>
<protein>
    <submittedName>
        <fullName evidence="7">TetR family transcriptional regulator</fullName>
    </submittedName>
    <submittedName>
        <fullName evidence="6">TetR/AcrR family transcriptional regulator</fullName>
    </submittedName>
</protein>
<dbReference type="PANTHER" id="PTHR30055">
    <property type="entry name" value="HTH-TYPE TRANSCRIPTIONAL REGULATOR RUTR"/>
    <property type="match status" value="1"/>
</dbReference>
<keyword evidence="9" id="KW-1185">Reference proteome</keyword>
<dbReference type="InterPro" id="IPR009057">
    <property type="entry name" value="Homeodomain-like_sf"/>
</dbReference>